<evidence type="ECO:0000256" key="1">
    <source>
        <dbReference type="SAM" id="MobiDB-lite"/>
    </source>
</evidence>
<feature type="region of interest" description="Disordered" evidence="1">
    <location>
        <begin position="181"/>
        <end position="205"/>
    </location>
</feature>
<keyword evidence="3" id="KW-1185">Reference proteome</keyword>
<comment type="caution">
    <text evidence="2">The sequence shown here is derived from an EMBL/GenBank/DDBJ whole genome shotgun (WGS) entry which is preliminary data.</text>
</comment>
<reference evidence="2" key="1">
    <citation type="journal article" date="2023" name="Plant J.">
        <title>The genome of the king protea, Protea cynaroides.</title>
        <authorList>
            <person name="Chang J."/>
            <person name="Duong T.A."/>
            <person name="Schoeman C."/>
            <person name="Ma X."/>
            <person name="Roodt D."/>
            <person name="Barker N."/>
            <person name="Li Z."/>
            <person name="Van de Peer Y."/>
            <person name="Mizrachi E."/>
        </authorList>
    </citation>
    <scope>NUCLEOTIDE SEQUENCE</scope>
    <source>
        <tissue evidence="2">Young leaves</tissue>
    </source>
</reference>
<dbReference type="Proteomes" id="UP001141806">
    <property type="component" value="Unassembled WGS sequence"/>
</dbReference>
<feature type="region of interest" description="Disordered" evidence="1">
    <location>
        <begin position="1"/>
        <end position="41"/>
    </location>
</feature>
<dbReference type="EMBL" id="JAMYWD010000002">
    <property type="protein sequence ID" value="KAJ4979841.1"/>
    <property type="molecule type" value="Genomic_DNA"/>
</dbReference>
<gene>
    <name evidence="2" type="ORF">NE237_010621</name>
</gene>
<organism evidence="2 3">
    <name type="scientific">Protea cynaroides</name>
    <dbReference type="NCBI Taxonomy" id="273540"/>
    <lineage>
        <taxon>Eukaryota</taxon>
        <taxon>Viridiplantae</taxon>
        <taxon>Streptophyta</taxon>
        <taxon>Embryophyta</taxon>
        <taxon>Tracheophyta</taxon>
        <taxon>Spermatophyta</taxon>
        <taxon>Magnoliopsida</taxon>
        <taxon>Proteales</taxon>
        <taxon>Proteaceae</taxon>
        <taxon>Protea</taxon>
    </lineage>
</organism>
<evidence type="ECO:0000313" key="2">
    <source>
        <dbReference type="EMBL" id="KAJ4979841.1"/>
    </source>
</evidence>
<sequence>MGETSSSSFSGDTSSDSDSSSGSSSSTSTGGVFKQVDVEDLSDPTEVIQDVASTVAYEAESSRDKGAVDVIQDAREDANQTPTYAALDYEFTLSLSEFDGLRESDESRVFEVLASCTGTPVHTKELLDPYFLYTYRILQMSKESLLALRAKMATASRGTKKATKISLVVASKHGAVTALPATQVSEVTKEKSRKRGRGDPSDKVLADAAQPYSKALLPDKRKLKFSTRGPLTDRSGPSSQTDLIPQGREDPSAIGTNDCADKVRNIGVMEPVPMKKRGDETVFCPSSAVVTIDTAIGDP</sequence>
<dbReference type="AlphaFoldDB" id="A0A9Q0L038"/>
<evidence type="ECO:0000313" key="3">
    <source>
        <dbReference type="Proteomes" id="UP001141806"/>
    </source>
</evidence>
<accession>A0A9Q0L038</accession>
<feature type="region of interest" description="Disordered" evidence="1">
    <location>
        <begin position="223"/>
        <end position="258"/>
    </location>
</feature>
<protein>
    <submittedName>
        <fullName evidence="2">Uncharacterized protein</fullName>
    </submittedName>
</protein>
<name>A0A9Q0L038_9MAGN</name>
<proteinExistence type="predicted"/>
<feature type="compositionally biased region" description="Low complexity" evidence="1">
    <location>
        <begin position="1"/>
        <end position="31"/>
    </location>
</feature>